<dbReference type="PANTHER" id="PTHR36582:SF2">
    <property type="entry name" value="ANTITOXIN PARD"/>
    <property type="match status" value="1"/>
</dbReference>
<organism evidence="3 5">
    <name type="scientific">Sphingobium yanoikuyae</name>
    <name type="common">Sphingomonas yanoikuyae</name>
    <dbReference type="NCBI Taxonomy" id="13690"/>
    <lineage>
        <taxon>Bacteria</taxon>
        <taxon>Pseudomonadati</taxon>
        <taxon>Pseudomonadota</taxon>
        <taxon>Alphaproteobacteria</taxon>
        <taxon>Sphingomonadales</taxon>
        <taxon>Sphingomonadaceae</taxon>
        <taxon>Sphingobium</taxon>
    </lineage>
</organism>
<dbReference type="InterPro" id="IPR010985">
    <property type="entry name" value="Ribbon_hlx_hlx"/>
</dbReference>
<dbReference type="SUPFAM" id="SSF47598">
    <property type="entry name" value="Ribbon-helix-helix"/>
    <property type="match status" value="1"/>
</dbReference>
<evidence type="ECO:0000313" key="3">
    <source>
        <dbReference type="EMBL" id="ATI78796.1"/>
    </source>
</evidence>
<dbReference type="Gene3D" id="6.10.10.120">
    <property type="entry name" value="Antitoxin ParD1-like"/>
    <property type="match status" value="1"/>
</dbReference>
<dbReference type="Pfam" id="PF03693">
    <property type="entry name" value="ParD_antitoxin"/>
    <property type="match status" value="1"/>
</dbReference>
<dbReference type="EMBL" id="CP023741">
    <property type="protein sequence ID" value="ATI78796.1"/>
    <property type="molecule type" value="Genomic_DNA"/>
</dbReference>
<evidence type="ECO:0000256" key="2">
    <source>
        <dbReference type="ARBA" id="ARBA00022649"/>
    </source>
</evidence>
<dbReference type="AlphaFoldDB" id="A0A291MUN4"/>
<protein>
    <submittedName>
        <fullName evidence="3">Type II toxin-antitoxin system ParD family antitoxin</fullName>
    </submittedName>
</protein>
<keyword evidence="2" id="KW-1277">Toxin-antitoxin system</keyword>
<dbReference type="NCBIfam" id="TIGR02606">
    <property type="entry name" value="antidote_CC2985"/>
    <property type="match status" value="1"/>
</dbReference>
<proteinExistence type="inferred from homology"/>
<dbReference type="RefSeq" id="WP_010337577.1">
    <property type="nucleotide sequence ID" value="NZ_CP023741.1"/>
</dbReference>
<dbReference type="Proteomes" id="UP000515377">
    <property type="component" value="Chromosome"/>
</dbReference>
<dbReference type="GeneID" id="57775502"/>
<dbReference type="InterPro" id="IPR022789">
    <property type="entry name" value="ParD"/>
</dbReference>
<dbReference type="CDD" id="cd22231">
    <property type="entry name" value="RHH_NikR_HicB-like"/>
    <property type="match status" value="1"/>
</dbReference>
<sequence length="81" mass="9259">MATMNISLPDPMKNWVEAQTATGRYSNASDYVRDLIRRDQERLAKVAHMQMLVDEARQGGISDETMEDIRVRALHQAGLKR</sequence>
<dbReference type="EMBL" id="CP060122">
    <property type="protein sequence ID" value="QNG46788.1"/>
    <property type="molecule type" value="Genomic_DNA"/>
</dbReference>
<reference evidence="4 6" key="2">
    <citation type="submission" date="2020-07" db="EMBL/GenBank/DDBJ databases">
        <title>Whole genome sequence of Sphingobium yanoikuyae A3.</title>
        <authorList>
            <person name="Han S.-S."/>
        </authorList>
    </citation>
    <scope>NUCLEOTIDE SEQUENCE [LARGE SCALE GENOMIC DNA]</scope>
    <source>
        <strain evidence="4 6">A3</strain>
    </source>
</reference>
<evidence type="ECO:0000313" key="4">
    <source>
        <dbReference type="EMBL" id="QNG46788.1"/>
    </source>
</evidence>
<dbReference type="PANTHER" id="PTHR36582">
    <property type="entry name" value="ANTITOXIN PARD"/>
    <property type="match status" value="1"/>
</dbReference>
<evidence type="ECO:0000313" key="5">
    <source>
        <dbReference type="Proteomes" id="UP000219422"/>
    </source>
</evidence>
<accession>A0A291MUN4</accession>
<dbReference type="InterPro" id="IPR038296">
    <property type="entry name" value="ParD_sf"/>
</dbReference>
<evidence type="ECO:0000313" key="6">
    <source>
        <dbReference type="Proteomes" id="UP000515377"/>
    </source>
</evidence>
<evidence type="ECO:0000256" key="1">
    <source>
        <dbReference type="ARBA" id="ARBA00008580"/>
    </source>
</evidence>
<reference evidence="3 5" key="1">
    <citation type="submission" date="2017-10" db="EMBL/GenBank/DDBJ databases">
        <title>Sphingobium yanoikuyae S72.</title>
        <authorList>
            <person name="Sanchez E."/>
            <person name="Bustos P."/>
            <person name="Mendoza P."/>
            <person name="Guo X."/>
            <person name="Mendoza A."/>
        </authorList>
    </citation>
    <scope>NUCLEOTIDE SEQUENCE [LARGE SCALE GENOMIC DNA]</scope>
    <source>
        <strain evidence="3 5">S72</strain>
    </source>
</reference>
<dbReference type="GO" id="GO:0006355">
    <property type="term" value="P:regulation of DNA-templated transcription"/>
    <property type="evidence" value="ECO:0007669"/>
    <property type="project" value="InterPro"/>
</dbReference>
<comment type="similarity">
    <text evidence="1">Belongs to the ParD antitoxin family.</text>
</comment>
<name>A0A291MUN4_SPHYA</name>
<gene>
    <name evidence="3" type="ORF">A6768_01495</name>
    <name evidence="4" type="ORF">H3V42_03820</name>
</gene>
<dbReference type="KEGG" id="sya:A6768_01495"/>
<dbReference type="Proteomes" id="UP000219422">
    <property type="component" value="Chromosome"/>
</dbReference>